<organism evidence="3">
    <name type="scientific">mine drainage metagenome</name>
    <dbReference type="NCBI Taxonomy" id="410659"/>
    <lineage>
        <taxon>unclassified sequences</taxon>
        <taxon>metagenomes</taxon>
        <taxon>ecological metagenomes</taxon>
    </lineage>
</organism>
<dbReference type="InterPro" id="IPR029058">
    <property type="entry name" value="AB_hydrolase_fold"/>
</dbReference>
<dbReference type="PANTHER" id="PTHR43689">
    <property type="entry name" value="HYDROLASE"/>
    <property type="match status" value="1"/>
</dbReference>
<dbReference type="PRINTS" id="PR00111">
    <property type="entry name" value="ABHYDROLASE"/>
</dbReference>
<keyword evidence="3" id="KW-0378">Hydrolase</keyword>
<name>A0A1J5RNX7_9ZZZZ</name>
<dbReference type="Pfam" id="PF12697">
    <property type="entry name" value="Abhydrolase_6"/>
    <property type="match status" value="1"/>
</dbReference>
<keyword evidence="1" id="KW-0472">Membrane</keyword>
<keyword evidence="1" id="KW-0812">Transmembrane</keyword>
<evidence type="ECO:0000256" key="1">
    <source>
        <dbReference type="SAM" id="Phobius"/>
    </source>
</evidence>
<keyword evidence="1" id="KW-1133">Transmembrane helix</keyword>
<dbReference type="PANTHER" id="PTHR43689:SF8">
    <property type="entry name" value="ALPHA_BETA-HYDROLASES SUPERFAMILY PROTEIN"/>
    <property type="match status" value="1"/>
</dbReference>
<sequence length="312" mass="35042">MKKLLKIIGYFLLSVIIIVFIFLAALFEKDIPRDQLKPKYTNAYSHFMPLMGMQVHYRDEGVATDSVPLILLHGMSSSLNTWDSVLLFLKDKKRLISMDLPAFGLTGPNPENKYSFAYYNQFLDSFLNRLHVTKCMIAGNSLGGAIAWEYAVAHKNVSKLILIDAAGYSTKNAKGSLGFKIASIPIINNLLLYITPKVLVRMSLEGIYFDKSRVTHAQIERFHDMAISEGNRKAALTIFKKGFEREPEKIDSITTPTLIIWGDKDQVIPVGNAYLFQINIKGSRLEILKNVGHVPMEEAPKKVADLIAGFVE</sequence>
<dbReference type="InterPro" id="IPR000073">
    <property type="entry name" value="AB_hydrolase_1"/>
</dbReference>
<dbReference type="Gene3D" id="3.40.50.1820">
    <property type="entry name" value="alpha/beta hydrolase"/>
    <property type="match status" value="1"/>
</dbReference>
<feature type="transmembrane region" description="Helical" evidence="1">
    <location>
        <begin position="7"/>
        <end position="27"/>
    </location>
</feature>
<comment type="caution">
    <text evidence="3">The sequence shown here is derived from an EMBL/GenBank/DDBJ whole genome shotgun (WGS) entry which is preliminary data.</text>
</comment>
<reference evidence="3" key="1">
    <citation type="submission" date="2016-10" db="EMBL/GenBank/DDBJ databases">
        <title>Sequence of Gallionella enrichment culture.</title>
        <authorList>
            <person name="Poehlein A."/>
            <person name="Muehling M."/>
            <person name="Daniel R."/>
        </authorList>
    </citation>
    <scope>NUCLEOTIDE SEQUENCE</scope>
</reference>
<protein>
    <submittedName>
        <fullName evidence="3">2-hydroxy-6-oxo-6-(2'-aminophenyl)hexa-2, 4-dienoic acid hydrolase</fullName>
        <ecNumber evidence="3">3.7.1.13</ecNumber>
    </submittedName>
</protein>
<proteinExistence type="predicted"/>
<dbReference type="EC" id="3.7.1.13" evidence="3"/>
<dbReference type="AlphaFoldDB" id="A0A1J5RNX7"/>
<dbReference type="EMBL" id="MLJW01000125">
    <property type="protein sequence ID" value="OIQ97952.1"/>
    <property type="molecule type" value="Genomic_DNA"/>
</dbReference>
<evidence type="ECO:0000313" key="3">
    <source>
        <dbReference type="EMBL" id="OIQ97952.1"/>
    </source>
</evidence>
<accession>A0A1J5RNX7</accession>
<evidence type="ECO:0000259" key="2">
    <source>
        <dbReference type="Pfam" id="PF12697"/>
    </source>
</evidence>
<gene>
    <name evidence="3" type="primary">carC_2</name>
    <name evidence="3" type="ORF">GALL_200010</name>
</gene>
<feature type="domain" description="AB hydrolase-1" evidence="2">
    <location>
        <begin position="69"/>
        <end position="305"/>
    </location>
</feature>
<dbReference type="GO" id="GO:0018768">
    <property type="term" value="F:2-hydroxy-6-oxo-6-(2'-aminophenyl)hexa-2,4-dienoate hydrolase activity"/>
    <property type="evidence" value="ECO:0007669"/>
    <property type="project" value="UniProtKB-EC"/>
</dbReference>
<dbReference type="SUPFAM" id="SSF53474">
    <property type="entry name" value="alpha/beta-Hydrolases"/>
    <property type="match status" value="1"/>
</dbReference>